<dbReference type="InterPro" id="IPR011234">
    <property type="entry name" value="Fumarylacetoacetase-like_C"/>
</dbReference>
<dbReference type="PANTHER" id="PTHR42796:SF4">
    <property type="entry name" value="FUMARYLACETOACETATE HYDROLASE DOMAIN-CONTAINING PROTEIN 2A"/>
    <property type="match status" value="1"/>
</dbReference>
<dbReference type="AlphaFoldDB" id="X0QN59"/>
<evidence type="ECO:0000256" key="1">
    <source>
        <dbReference type="ARBA" id="ARBA00010211"/>
    </source>
</evidence>
<evidence type="ECO:0000313" key="4">
    <source>
        <dbReference type="EMBL" id="KRM36287.1"/>
    </source>
</evidence>
<dbReference type="GO" id="GO:0044281">
    <property type="term" value="P:small molecule metabolic process"/>
    <property type="evidence" value="ECO:0007669"/>
    <property type="project" value="UniProtKB-ARBA"/>
</dbReference>
<dbReference type="GO" id="GO:0016787">
    <property type="term" value="F:hydrolase activity"/>
    <property type="evidence" value="ECO:0007669"/>
    <property type="project" value="UniProtKB-KW"/>
</dbReference>
<dbReference type="Pfam" id="PF01557">
    <property type="entry name" value="FAA_hydrolase"/>
    <property type="match status" value="1"/>
</dbReference>
<dbReference type="eggNOG" id="COG0179">
    <property type="taxonomic scope" value="Bacteria"/>
</dbReference>
<dbReference type="STRING" id="1423734.FC83_GL003040"/>
<proteinExistence type="inferred from homology"/>
<dbReference type="InterPro" id="IPR051121">
    <property type="entry name" value="FAH"/>
</dbReference>
<keyword evidence="5" id="KW-1185">Reference proteome</keyword>
<dbReference type="Gene3D" id="3.90.850.10">
    <property type="entry name" value="Fumarylacetoacetase-like, C-terminal domain"/>
    <property type="match status" value="1"/>
</dbReference>
<comment type="caution">
    <text evidence="4">The sequence shown here is derived from an EMBL/GenBank/DDBJ whole genome shotgun (WGS) entry which is preliminary data.</text>
</comment>
<name>X0QN59_9LACO</name>
<comment type="similarity">
    <text evidence="1">Belongs to the FAH family.</text>
</comment>
<dbReference type="OrthoDB" id="9805307at2"/>
<dbReference type="EMBL" id="AZGA01000005">
    <property type="protein sequence ID" value="KRM36287.1"/>
    <property type="molecule type" value="Genomic_DNA"/>
</dbReference>
<sequence>MKLAMYQNKPIVVTENPSQITYQPITNIYNIRDFLSAPRPLTLGDPQILTDLHDLSAPIENPKQIFAVGFNYADHMAELHTQAPKEPNIFTKYQSSITGPYPTVQVQGQQTDWETELVVVVGQGGRNIQPEDAAKHIGGYMVGEDLSDRRLQFANTDPQFGLAKSYANFSPVGPWLTTPDSLPDVNTLQLTTSLNGVAKQNGNLMDLIFDGAALISYLSGIVALYPGDLIFTGTPGGVGVGRKPQEFIKPGDTLVGEIQQLGRLEMNFTD</sequence>
<dbReference type="RefSeq" id="WP_035452915.1">
    <property type="nucleotide sequence ID" value="NZ_AZGA01000005.1"/>
</dbReference>
<dbReference type="InterPro" id="IPR036663">
    <property type="entry name" value="Fumarylacetoacetase_C_sf"/>
</dbReference>
<reference evidence="4 5" key="1">
    <citation type="journal article" date="2015" name="Genome Announc.">
        <title>Expanding the biotechnology potential of lactobacilli through comparative genomics of 213 strains and associated genera.</title>
        <authorList>
            <person name="Sun Z."/>
            <person name="Harris H.M."/>
            <person name="McCann A."/>
            <person name="Guo C."/>
            <person name="Argimon S."/>
            <person name="Zhang W."/>
            <person name="Yang X."/>
            <person name="Jeffery I.B."/>
            <person name="Cooney J.C."/>
            <person name="Kagawa T.F."/>
            <person name="Liu W."/>
            <person name="Song Y."/>
            <person name="Salvetti E."/>
            <person name="Wrobel A."/>
            <person name="Rasinkangas P."/>
            <person name="Parkhill J."/>
            <person name="Rea M.C."/>
            <person name="O'Sullivan O."/>
            <person name="Ritari J."/>
            <person name="Douillard F.P."/>
            <person name="Paul Ross R."/>
            <person name="Yang R."/>
            <person name="Briner A.E."/>
            <person name="Felis G.E."/>
            <person name="de Vos W.M."/>
            <person name="Barrangou R."/>
            <person name="Klaenhammer T.R."/>
            <person name="Caufield P.W."/>
            <person name="Cui Y."/>
            <person name="Zhang H."/>
            <person name="O'Toole P.W."/>
        </authorList>
    </citation>
    <scope>NUCLEOTIDE SEQUENCE [LARGE SCALE GENOMIC DNA]</scope>
    <source>
        <strain evidence="4 5">DSM 18527</strain>
    </source>
</reference>
<protein>
    <submittedName>
        <fullName evidence="4">Fumarylacetoacetate hydrolase family protein</fullName>
    </submittedName>
</protein>
<keyword evidence="4" id="KW-0378">Hydrolase</keyword>
<gene>
    <name evidence="4" type="ORF">FC83_GL003040</name>
</gene>
<feature type="domain" description="Fumarylacetoacetase-like C-terminal" evidence="3">
    <location>
        <begin position="65"/>
        <end position="266"/>
    </location>
</feature>
<keyword evidence="2" id="KW-0479">Metal-binding</keyword>
<dbReference type="PANTHER" id="PTHR42796">
    <property type="entry name" value="FUMARYLACETOACETATE HYDROLASE DOMAIN-CONTAINING PROTEIN 2A-RELATED"/>
    <property type="match status" value="1"/>
</dbReference>
<dbReference type="PATRIC" id="fig|1423734.3.peg.3090"/>
<accession>X0QN59</accession>
<dbReference type="GO" id="GO:0046872">
    <property type="term" value="F:metal ion binding"/>
    <property type="evidence" value="ECO:0007669"/>
    <property type="project" value="UniProtKB-KW"/>
</dbReference>
<organism evidence="4 5">
    <name type="scientific">Agrilactobacillus composti DSM 18527 = JCM 14202</name>
    <dbReference type="NCBI Taxonomy" id="1423734"/>
    <lineage>
        <taxon>Bacteria</taxon>
        <taxon>Bacillati</taxon>
        <taxon>Bacillota</taxon>
        <taxon>Bacilli</taxon>
        <taxon>Lactobacillales</taxon>
        <taxon>Lactobacillaceae</taxon>
        <taxon>Agrilactobacillus</taxon>
    </lineage>
</organism>
<dbReference type="SUPFAM" id="SSF56529">
    <property type="entry name" value="FAH"/>
    <property type="match status" value="1"/>
</dbReference>
<dbReference type="Proteomes" id="UP000051236">
    <property type="component" value="Unassembled WGS sequence"/>
</dbReference>
<evidence type="ECO:0000313" key="5">
    <source>
        <dbReference type="Proteomes" id="UP000051236"/>
    </source>
</evidence>
<evidence type="ECO:0000256" key="2">
    <source>
        <dbReference type="ARBA" id="ARBA00022723"/>
    </source>
</evidence>
<evidence type="ECO:0000259" key="3">
    <source>
        <dbReference type="Pfam" id="PF01557"/>
    </source>
</evidence>